<proteinExistence type="predicted"/>
<dbReference type="AlphaFoldDB" id="A0A401HBD0"/>
<dbReference type="RefSeq" id="WP_131160680.1">
    <property type="nucleotide sequence ID" value="NZ_BDMD01000093.1"/>
</dbReference>
<sequence length="68" mass="7642">MEGLKNLVVEDLSKLWIEYDRNTDTLYISFGEGEPDESVLIGDNIIANIREGRLISIIVTDFSRLAGL</sequence>
<dbReference type="InterPro" id="IPR019270">
    <property type="entry name" value="DUF2283"/>
</dbReference>
<reference evidence="1 2" key="1">
    <citation type="submission" date="2017-02" db="EMBL/GenBank/DDBJ databases">
        <title>isolation and characterization of a novel temperate virus Aeropyrum globular virus 1 infecting hyperthermophilic archaeon Aeropyrum.</title>
        <authorList>
            <person name="Yumiya M."/>
            <person name="Yoshida T."/>
            <person name="Sako Y."/>
        </authorList>
    </citation>
    <scope>NUCLEOTIDE SEQUENCE [LARGE SCALE GENOMIC DNA]</scope>
    <source>
        <strain evidence="1 2">YK1-12-2013</strain>
    </source>
</reference>
<dbReference type="OrthoDB" id="17445at2157"/>
<accession>A0A401HBD0</accession>
<protein>
    <recommendedName>
        <fullName evidence="3">DUF2283 domain-containing protein</fullName>
    </recommendedName>
</protein>
<comment type="caution">
    <text evidence="1">The sequence shown here is derived from an EMBL/GenBank/DDBJ whole genome shotgun (WGS) entry which is preliminary data.</text>
</comment>
<gene>
    <name evidence="1" type="ORF">apy_14700</name>
</gene>
<dbReference type="Pfam" id="PF10049">
    <property type="entry name" value="DUF2283"/>
    <property type="match status" value="1"/>
</dbReference>
<evidence type="ECO:0008006" key="3">
    <source>
        <dbReference type="Google" id="ProtNLM"/>
    </source>
</evidence>
<dbReference type="EMBL" id="BDMD01000093">
    <property type="protein sequence ID" value="GBF09745.1"/>
    <property type="molecule type" value="Genomic_DNA"/>
</dbReference>
<name>A0A401HBD0_AERPX</name>
<dbReference type="Proteomes" id="UP000291213">
    <property type="component" value="Unassembled WGS sequence"/>
</dbReference>
<evidence type="ECO:0000313" key="2">
    <source>
        <dbReference type="Proteomes" id="UP000291213"/>
    </source>
</evidence>
<organism evidence="1 2">
    <name type="scientific">Aeropyrum pernix</name>
    <dbReference type="NCBI Taxonomy" id="56636"/>
    <lineage>
        <taxon>Archaea</taxon>
        <taxon>Thermoproteota</taxon>
        <taxon>Thermoprotei</taxon>
        <taxon>Desulfurococcales</taxon>
        <taxon>Desulfurococcaceae</taxon>
        <taxon>Aeropyrum</taxon>
    </lineage>
</organism>
<evidence type="ECO:0000313" key="1">
    <source>
        <dbReference type="EMBL" id="GBF09745.1"/>
    </source>
</evidence>